<evidence type="ECO:0000256" key="3">
    <source>
        <dbReference type="ARBA" id="ARBA00022676"/>
    </source>
</evidence>
<feature type="transmembrane region" description="Helical" evidence="8">
    <location>
        <begin position="171"/>
        <end position="190"/>
    </location>
</feature>
<evidence type="ECO:0000313" key="10">
    <source>
        <dbReference type="EMBL" id="OGN13535.1"/>
    </source>
</evidence>
<feature type="transmembrane region" description="Helical" evidence="8">
    <location>
        <begin position="202"/>
        <end position="235"/>
    </location>
</feature>
<comment type="caution">
    <text evidence="10">The sequence shown here is derived from an EMBL/GenBank/DDBJ whole genome shotgun (WGS) entry which is preliminary data.</text>
</comment>
<keyword evidence="3" id="KW-0328">Glycosyltransferase</keyword>
<evidence type="ECO:0000256" key="5">
    <source>
        <dbReference type="ARBA" id="ARBA00022692"/>
    </source>
</evidence>
<dbReference type="AlphaFoldDB" id="A0A1F8FKC9"/>
<evidence type="ECO:0000256" key="8">
    <source>
        <dbReference type="SAM" id="Phobius"/>
    </source>
</evidence>
<feature type="transmembrane region" description="Helical" evidence="8">
    <location>
        <begin position="431"/>
        <end position="450"/>
    </location>
</feature>
<feature type="transmembrane region" description="Helical" evidence="8">
    <location>
        <begin position="501"/>
        <end position="520"/>
    </location>
</feature>
<keyword evidence="7 8" id="KW-0472">Membrane</keyword>
<protein>
    <recommendedName>
        <fullName evidence="9">Glycosyltransferase RgtA/B/C/D-like domain-containing protein</fullName>
    </recommendedName>
</protein>
<dbReference type="InterPro" id="IPR050297">
    <property type="entry name" value="LipidA_mod_glycosyltrf_83"/>
</dbReference>
<feature type="transmembrane region" description="Helical" evidence="8">
    <location>
        <begin position="281"/>
        <end position="302"/>
    </location>
</feature>
<accession>A0A1F8FKC9</accession>
<feature type="transmembrane region" description="Helical" evidence="8">
    <location>
        <begin position="20"/>
        <end position="38"/>
    </location>
</feature>
<keyword evidence="2" id="KW-1003">Cell membrane</keyword>
<reference evidence="10 11" key="1">
    <citation type="journal article" date="2016" name="Nat. Commun.">
        <title>Thousands of microbial genomes shed light on interconnected biogeochemical processes in an aquifer system.</title>
        <authorList>
            <person name="Anantharaman K."/>
            <person name="Brown C.T."/>
            <person name="Hug L.A."/>
            <person name="Sharon I."/>
            <person name="Castelle C.J."/>
            <person name="Probst A.J."/>
            <person name="Thomas B.C."/>
            <person name="Singh A."/>
            <person name="Wilkins M.J."/>
            <person name="Karaoz U."/>
            <person name="Brodie E.L."/>
            <person name="Williams K.H."/>
            <person name="Hubbard S.S."/>
            <person name="Banfield J.F."/>
        </authorList>
    </citation>
    <scope>NUCLEOTIDE SEQUENCE [LARGE SCALE GENOMIC DNA]</scope>
</reference>
<evidence type="ECO:0000256" key="2">
    <source>
        <dbReference type="ARBA" id="ARBA00022475"/>
    </source>
</evidence>
<evidence type="ECO:0000313" key="11">
    <source>
        <dbReference type="Proteomes" id="UP000178197"/>
    </source>
</evidence>
<feature type="transmembrane region" description="Helical" evidence="8">
    <location>
        <begin position="123"/>
        <end position="140"/>
    </location>
</feature>
<dbReference type="PANTHER" id="PTHR33908:SF11">
    <property type="entry name" value="MEMBRANE PROTEIN"/>
    <property type="match status" value="1"/>
</dbReference>
<keyword evidence="6 8" id="KW-1133">Transmembrane helix</keyword>
<feature type="transmembrane region" description="Helical" evidence="8">
    <location>
        <begin position="147"/>
        <end position="165"/>
    </location>
</feature>
<feature type="transmembrane region" description="Helical" evidence="8">
    <location>
        <begin position="391"/>
        <end position="410"/>
    </location>
</feature>
<dbReference type="EMBL" id="MGJT01000005">
    <property type="protein sequence ID" value="OGN13535.1"/>
    <property type="molecule type" value="Genomic_DNA"/>
</dbReference>
<sequence length="659" mass="75320">MSKNKKQRYNKNVSDKKTKIVAVIIISVAIVLAITSIWDDSLIVDEIPHIGAGYSYLIKQDLRLNPEHPPLVKDLAAFPLLLLKLKQTAFETKQWLTDVNGQWEFGKNLIYNSGNDTEKITRLAKFPMLLFFVLAAILIFKWAKKLYGNGGALVALLLFSFSPTVLAHARFVTTDLPALFGVLFATYFFVKYSQHPNRKNFWLASIAFGIALLTKFSTFLLVPYFIILAFVWGFINQKKSQNIPHQGDASINSINSPRFDLGSSKRSNLGWVGRRSLLKSLWGTILIFIVGVLIVVWPVYLFNTHNYPPARQKADTTNLLQSYGNRTFANPVIWASDKPGLRALSGYGLGLLMVNQRAVGGNTTYFLGEVSRFGWHYYFPIVYFIKEPLAWWGLVLIVLLTISSKVIHIQGRTLYKSYPQRGQIMERSKDWTRAHFAEFAMLLWLLIYWSSSLYSNLNIGVRHLLPTFPFAILLVSGQISRILNGIINYESGIGQKRFKTIIRNSTLIILLFFLLSSYIIENLKTWPYYLTYFNQTVGGPAGGYKYVVDSNLDWGQDLKRFGQWIKKNDIPKIELDYFGWADPSYYLGTAYVWTNSQKYKNAEDFRVRNQTSGWLAVSATFLQGSQGPPDQFKPVNYLWLQAHKPIITIGHSIFVYQIK</sequence>
<dbReference type="InterPro" id="IPR038731">
    <property type="entry name" value="RgtA/B/C-like"/>
</dbReference>
<proteinExistence type="predicted"/>
<evidence type="ECO:0000256" key="7">
    <source>
        <dbReference type="ARBA" id="ARBA00023136"/>
    </source>
</evidence>
<dbReference type="Pfam" id="PF13231">
    <property type="entry name" value="PMT_2"/>
    <property type="match status" value="1"/>
</dbReference>
<dbReference type="PANTHER" id="PTHR33908">
    <property type="entry name" value="MANNOSYLTRANSFERASE YKCB-RELATED"/>
    <property type="match status" value="1"/>
</dbReference>
<evidence type="ECO:0000256" key="4">
    <source>
        <dbReference type="ARBA" id="ARBA00022679"/>
    </source>
</evidence>
<dbReference type="Proteomes" id="UP000178197">
    <property type="component" value="Unassembled WGS sequence"/>
</dbReference>
<evidence type="ECO:0000256" key="1">
    <source>
        <dbReference type="ARBA" id="ARBA00004651"/>
    </source>
</evidence>
<dbReference type="GO" id="GO:0016763">
    <property type="term" value="F:pentosyltransferase activity"/>
    <property type="evidence" value="ECO:0007669"/>
    <property type="project" value="TreeGrafter"/>
</dbReference>
<gene>
    <name evidence="10" type="ORF">A3C71_02495</name>
</gene>
<dbReference type="GO" id="GO:0009103">
    <property type="term" value="P:lipopolysaccharide biosynthetic process"/>
    <property type="evidence" value="ECO:0007669"/>
    <property type="project" value="UniProtKB-ARBA"/>
</dbReference>
<keyword evidence="5 8" id="KW-0812">Transmembrane</keyword>
<evidence type="ECO:0000256" key="6">
    <source>
        <dbReference type="ARBA" id="ARBA00022989"/>
    </source>
</evidence>
<name>A0A1F8FKC9_9BACT</name>
<dbReference type="GO" id="GO:0005886">
    <property type="term" value="C:plasma membrane"/>
    <property type="evidence" value="ECO:0007669"/>
    <property type="project" value="UniProtKB-SubCell"/>
</dbReference>
<feature type="domain" description="Glycosyltransferase RgtA/B/C/D-like" evidence="9">
    <location>
        <begin position="126"/>
        <end position="233"/>
    </location>
</feature>
<evidence type="ECO:0000259" key="9">
    <source>
        <dbReference type="Pfam" id="PF13231"/>
    </source>
</evidence>
<organism evidence="10 11">
    <name type="scientific">Candidatus Yanofskybacteria bacterium RIFCSPHIGHO2_02_FULL_43_15c</name>
    <dbReference type="NCBI Taxonomy" id="1802679"/>
    <lineage>
        <taxon>Bacteria</taxon>
        <taxon>Candidatus Yanofskyibacteriota</taxon>
    </lineage>
</organism>
<keyword evidence="4" id="KW-0808">Transferase</keyword>
<comment type="subcellular location">
    <subcellularLocation>
        <location evidence="1">Cell membrane</location>
        <topology evidence="1">Multi-pass membrane protein</topology>
    </subcellularLocation>
</comment>